<dbReference type="AlphaFoldDB" id="A0A517SAC4"/>
<sequence length="132" mass="14587">MPRPNAAVLDYSKHSATGQAVIDVNRRAIYLGPHSAPPPWRRDFATCVIPGSTSLRFLSQDFRHIAIAIEFRIGCDRTLLAFVPESSGHGSKRRPKPSLGDRKQDAANHCQKRQLRPHGGQASAAVEHSLRE</sequence>
<name>A0A517SAC4_9PLAN</name>
<keyword evidence="3" id="KW-1185">Reference proteome</keyword>
<dbReference type="Proteomes" id="UP000315700">
    <property type="component" value="Chromosome"/>
</dbReference>
<dbReference type="InParanoid" id="A0A517SAC4"/>
<accession>A0A517SAC4</accession>
<proteinExistence type="predicted"/>
<evidence type="ECO:0000313" key="3">
    <source>
        <dbReference type="Proteomes" id="UP000315700"/>
    </source>
</evidence>
<gene>
    <name evidence="2" type="ORF">Pan44_10830</name>
</gene>
<evidence type="ECO:0000256" key="1">
    <source>
        <dbReference type="SAM" id="MobiDB-lite"/>
    </source>
</evidence>
<organism evidence="2 3">
    <name type="scientific">Caulifigura coniformis</name>
    <dbReference type="NCBI Taxonomy" id="2527983"/>
    <lineage>
        <taxon>Bacteria</taxon>
        <taxon>Pseudomonadati</taxon>
        <taxon>Planctomycetota</taxon>
        <taxon>Planctomycetia</taxon>
        <taxon>Planctomycetales</taxon>
        <taxon>Planctomycetaceae</taxon>
        <taxon>Caulifigura</taxon>
    </lineage>
</organism>
<reference evidence="2 3" key="1">
    <citation type="submission" date="2019-02" db="EMBL/GenBank/DDBJ databases">
        <title>Deep-cultivation of Planctomycetes and their phenomic and genomic characterization uncovers novel biology.</title>
        <authorList>
            <person name="Wiegand S."/>
            <person name="Jogler M."/>
            <person name="Boedeker C."/>
            <person name="Pinto D."/>
            <person name="Vollmers J."/>
            <person name="Rivas-Marin E."/>
            <person name="Kohn T."/>
            <person name="Peeters S.H."/>
            <person name="Heuer A."/>
            <person name="Rast P."/>
            <person name="Oberbeckmann S."/>
            <person name="Bunk B."/>
            <person name="Jeske O."/>
            <person name="Meyerdierks A."/>
            <person name="Storesund J.E."/>
            <person name="Kallscheuer N."/>
            <person name="Luecker S."/>
            <person name="Lage O.M."/>
            <person name="Pohl T."/>
            <person name="Merkel B.J."/>
            <person name="Hornburger P."/>
            <person name="Mueller R.-W."/>
            <person name="Bruemmer F."/>
            <person name="Labrenz M."/>
            <person name="Spormann A.M."/>
            <person name="Op den Camp H."/>
            <person name="Overmann J."/>
            <person name="Amann R."/>
            <person name="Jetten M.S.M."/>
            <person name="Mascher T."/>
            <person name="Medema M.H."/>
            <person name="Devos D.P."/>
            <person name="Kaster A.-K."/>
            <person name="Ovreas L."/>
            <person name="Rohde M."/>
            <person name="Galperin M.Y."/>
            <person name="Jogler C."/>
        </authorList>
    </citation>
    <scope>NUCLEOTIDE SEQUENCE [LARGE SCALE GENOMIC DNA]</scope>
    <source>
        <strain evidence="2 3">Pan44</strain>
    </source>
</reference>
<feature type="region of interest" description="Disordered" evidence="1">
    <location>
        <begin position="84"/>
        <end position="132"/>
    </location>
</feature>
<protein>
    <submittedName>
        <fullName evidence="2">Uncharacterized protein</fullName>
    </submittedName>
</protein>
<dbReference type="EMBL" id="CP036271">
    <property type="protein sequence ID" value="QDT53068.1"/>
    <property type="molecule type" value="Genomic_DNA"/>
</dbReference>
<dbReference type="KEGG" id="ccos:Pan44_10830"/>
<evidence type="ECO:0000313" key="2">
    <source>
        <dbReference type="EMBL" id="QDT53068.1"/>
    </source>
</evidence>